<keyword evidence="1 3" id="KW-0378">Hydrolase</keyword>
<reference evidence="3 4" key="1">
    <citation type="submission" date="2018-10" db="EMBL/GenBank/DDBJ databases">
        <title>Marmoricola sp. 4Q3S-7 whole genome shotgun sequence.</title>
        <authorList>
            <person name="Li F."/>
        </authorList>
    </citation>
    <scope>NUCLEOTIDE SEQUENCE [LARGE SCALE GENOMIC DNA]</scope>
    <source>
        <strain evidence="3 4">4Q3S-7</strain>
    </source>
</reference>
<dbReference type="Pfam" id="PF00795">
    <property type="entry name" value="CN_hydrolase"/>
    <property type="match status" value="1"/>
</dbReference>
<dbReference type="PROSITE" id="PS50263">
    <property type="entry name" value="CN_HYDROLASE"/>
    <property type="match status" value="1"/>
</dbReference>
<dbReference type="Proteomes" id="UP000281708">
    <property type="component" value="Unassembled WGS sequence"/>
</dbReference>
<keyword evidence="4" id="KW-1185">Reference proteome</keyword>
<gene>
    <name evidence="3" type="ORF">D9V37_19635</name>
</gene>
<proteinExistence type="predicted"/>
<name>A0A3L8NZ66_9ACTN</name>
<dbReference type="EMBL" id="RDBE01000010">
    <property type="protein sequence ID" value="RLV48455.1"/>
    <property type="molecule type" value="Genomic_DNA"/>
</dbReference>
<organism evidence="3 4">
    <name type="scientific">Nocardioides mangrovicus</name>
    <dbReference type="NCBI Taxonomy" id="2478913"/>
    <lineage>
        <taxon>Bacteria</taxon>
        <taxon>Bacillati</taxon>
        <taxon>Actinomycetota</taxon>
        <taxon>Actinomycetes</taxon>
        <taxon>Propionibacteriales</taxon>
        <taxon>Nocardioidaceae</taxon>
        <taxon>Nocardioides</taxon>
    </lineage>
</organism>
<evidence type="ECO:0000313" key="4">
    <source>
        <dbReference type="Proteomes" id="UP000281708"/>
    </source>
</evidence>
<dbReference type="PANTHER" id="PTHR43674:SF2">
    <property type="entry name" value="BETA-UREIDOPROPIONASE"/>
    <property type="match status" value="1"/>
</dbReference>
<sequence>MRVRLALAALAFPGSPAESVAAACAAIDEAAGAGAALVVLPECFVPGYRALGAPVPEVDAGWLAGAHAAVAEACGRAGVAAVVGTERFVAGGRRITALVVDADGTPLGWQDKVQLDPSEDRLYAPGTERAVFDVGGARVGVVICHEGWRYPEATRSLVRAGARLVVHPQFHPGDDDGPRGGFADPAGPFHEAAARCRAAENEIWFATVNCAMPGRAMTSALVAPDGTVVAEQPRGVAGLLVSDLDPAAATGRYAERLREGAVTCA</sequence>
<accession>A0A3L8NZ66</accession>
<dbReference type="InterPro" id="IPR003010">
    <property type="entry name" value="C-N_Hydrolase"/>
</dbReference>
<evidence type="ECO:0000313" key="3">
    <source>
        <dbReference type="EMBL" id="RLV48455.1"/>
    </source>
</evidence>
<evidence type="ECO:0000256" key="1">
    <source>
        <dbReference type="ARBA" id="ARBA00022801"/>
    </source>
</evidence>
<comment type="caution">
    <text evidence="3">The sequence shown here is derived from an EMBL/GenBank/DDBJ whole genome shotgun (WGS) entry which is preliminary data.</text>
</comment>
<dbReference type="InterPro" id="IPR050345">
    <property type="entry name" value="Aliph_Amidase/BUP"/>
</dbReference>
<dbReference type="PANTHER" id="PTHR43674">
    <property type="entry name" value="NITRILASE C965.09-RELATED"/>
    <property type="match status" value="1"/>
</dbReference>
<dbReference type="AlphaFoldDB" id="A0A3L8NZ66"/>
<dbReference type="InterPro" id="IPR036526">
    <property type="entry name" value="C-N_Hydrolase_sf"/>
</dbReference>
<feature type="domain" description="CN hydrolase" evidence="2">
    <location>
        <begin position="3"/>
        <end position="246"/>
    </location>
</feature>
<dbReference type="GO" id="GO:0016811">
    <property type="term" value="F:hydrolase activity, acting on carbon-nitrogen (but not peptide) bonds, in linear amides"/>
    <property type="evidence" value="ECO:0007669"/>
    <property type="project" value="TreeGrafter"/>
</dbReference>
<dbReference type="Gene3D" id="3.60.110.10">
    <property type="entry name" value="Carbon-nitrogen hydrolase"/>
    <property type="match status" value="1"/>
</dbReference>
<protein>
    <submittedName>
        <fullName evidence="3">Carbon-nitrogen hydrolase family protein</fullName>
    </submittedName>
</protein>
<dbReference type="SUPFAM" id="SSF56317">
    <property type="entry name" value="Carbon-nitrogen hydrolase"/>
    <property type="match status" value="1"/>
</dbReference>
<evidence type="ECO:0000259" key="2">
    <source>
        <dbReference type="PROSITE" id="PS50263"/>
    </source>
</evidence>
<dbReference type="OrthoDB" id="9811121at2"/>
<dbReference type="CDD" id="cd07197">
    <property type="entry name" value="nitrilase"/>
    <property type="match status" value="1"/>
</dbReference>